<protein>
    <submittedName>
        <fullName evidence="5">Acid sphingomyelinase-like phosphodiesterase 3b</fullName>
    </submittedName>
</protein>
<dbReference type="GO" id="GO:0008081">
    <property type="term" value="F:phosphoric diester hydrolase activity"/>
    <property type="evidence" value="ECO:0007669"/>
    <property type="project" value="TreeGrafter"/>
</dbReference>
<accession>A0A0C1ZWE8</accession>
<feature type="compositionally biased region" description="Pro residues" evidence="3">
    <location>
        <begin position="36"/>
        <end position="48"/>
    </location>
</feature>
<gene>
    <name evidence="5" type="ORF">DB30_05646</name>
</gene>
<evidence type="ECO:0000256" key="1">
    <source>
        <dbReference type="ARBA" id="ARBA00022801"/>
    </source>
</evidence>
<evidence type="ECO:0000256" key="2">
    <source>
        <dbReference type="ARBA" id="ARBA00023180"/>
    </source>
</evidence>
<feature type="signal peptide" evidence="4">
    <location>
        <begin position="1"/>
        <end position="25"/>
    </location>
</feature>
<feature type="chain" id="PRO_5002145475" evidence="4">
    <location>
        <begin position="26"/>
        <end position="519"/>
    </location>
</feature>
<comment type="caution">
    <text evidence="5">The sequence shown here is derived from an EMBL/GenBank/DDBJ whole genome shotgun (WGS) entry which is preliminary data.</text>
</comment>
<dbReference type="EMBL" id="JMCC02000055">
    <property type="protein sequence ID" value="KIG15383.1"/>
    <property type="molecule type" value="Genomic_DNA"/>
</dbReference>
<reference evidence="5 6" key="1">
    <citation type="submission" date="2014-12" db="EMBL/GenBank/DDBJ databases">
        <title>Genome assembly of Enhygromyxa salina DSM 15201.</title>
        <authorList>
            <person name="Sharma G."/>
            <person name="Subramanian S."/>
        </authorList>
    </citation>
    <scope>NUCLEOTIDE SEQUENCE [LARGE SCALE GENOMIC DNA]</scope>
    <source>
        <strain evidence="5 6">DSM 15201</strain>
    </source>
</reference>
<keyword evidence="2" id="KW-0325">Glycoprotein</keyword>
<feature type="compositionally biased region" description="Low complexity" evidence="3">
    <location>
        <begin position="25"/>
        <end position="35"/>
    </location>
</feature>
<dbReference type="Proteomes" id="UP000031599">
    <property type="component" value="Unassembled WGS sequence"/>
</dbReference>
<dbReference type="GO" id="GO:0005615">
    <property type="term" value="C:extracellular space"/>
    <property type="evidence" value="ECO:0007669"/>
    <property type="project" value="TreeGrafter"/>
</dbReference>
<dbReference type="SUPFAM" id="SSF56300">
    <property type="entry name" value="Metallo-dependent phosphatases"/>
    <property type="match status" value="1"/>
</dbReference>
<sequence length="519" mass="55524">MTSRVAVSLCLLTLSLGCRSGEAPAATKAAQQTEPAPQPTLAPPPAPPVELATGPATARFVSLSDLHFDPFLDPALVPKLAAAEAIEWGPLFEARYPSPGAASGTAGPATQLGSYGGDTPYPLLRSALAAPQHASGWPPDYVIISGDFLAHSFRSRYQELTGDDSDAGYRGFVDKTLQFLTVEINTSFPGIPIIPALGNNDSYCGDYLLEPGGTFLQMLAWLWAPLARGGPEFSQTFTAGGWYEVPHPKLEDHRLIVLNTVFFSTKYANSCAASPTPNAPDPTTDPTTVQLEWLAQRLAAAEAAGHKVSLIYHIPPGVNVYSAVHAKTPGCPQTSELFWRDEPSTAFLALVDQYHAIILASFAGHIHTDDFRLTYPAAKPDTPTGFIHVTPAISPLFGNNPGFQVFDYDPSSGALRDFTTYALPLGAAAPSWQAAYSFNAAYATAADTDSDYDLVALARTRARISTDPAVRAKYIAFNPVDNPDANQINADNWRTYWCATGTMTTTEFGACMCPEPTSD</sequence>
<evidence type="ECO:0000313" key="6">
    <source>
        <dbReference type="Proteomes" id="UP000031599"/>
    </source>
</evidence>
<evidence type="ECO:0000256" key="4">
    <source>
        <dbReference type="SAM" id="SignalP"/>
    </source>
</evidence>
<organism evidence="5 6">
    <name type="scientific">Enhygromyxa salina</name>
    <dbReference type="NCBI Taxonomy" id="215803"/>
    <lineage>
        <taxon>Bacteria</taxon>
        <taxon>Pseudomonadati</taxon>
        <taxon>Myxococcota</taxon>
        <taxon>Polyangia</taxon>
        <taxon>Nannocystales</taxon>
        <taxon>Nannocystaceae</taxon>
        <taxon>Enhygromyxa</taxon>
    </lineage>
</organism>
<dbReference type="PANTHER" id="PTHR10340:SF57">
    <property type="entry name" value="METALLOPHOS DOMAIN-CONTAINING PROTEIN"/>
    <property type="match status" value="1"/>
</dbReference>
<dbReference type="RefSeq" id="WP_052551739.1">
    <property type="nucleotide sequence ID" value="NZ_JMCC02000055.1"/>
</dbReference>
<feature type="region of interest" description="Disordered" evidence="3">
    <location>
        <begin position="25"/>
        <end position="51"/>
    </location>
</feature>
<dbReference type="InterPro" id="IPR029052">
    <property type="entry name" value="Metallo-depent_PP-like"/>
</dbReference>
<proteinExistence type="predicted"/>
<evidence type="ECO:0000313" key="5">
    <source>
        <dbReference type="EMBL" id="KIG15383.1"/>
    </source>
</evidence>
<dbReference type="AlphaFoldDB" id="A0A0C1ZWE8"/>
<name>A0A0C1ZWE8_9BACT</name>
<keyword evidence="1" id="KW-0378">Hydrolase</keyword>
<evidence type="ECO:0000256" key="3">
    <source>
        <dbReference type="SAM" id="MobiDB-lite"/>
    </source>
</evidence>
<keyword evidence="4" id="KW-0732">Signal</keyword>
<dbReference type="PANTHER" id="PTHR10340">
    <property type="entry name" value="SPHINGOMYELIN PHOSPHODIESTERASE"/>
    <property type="match status" value="1"/>
</dbReference>
<dbReference type="Gene3D" id="3.60.21.10">
    <property type="match status" value="1"/>
</dbReference>
<dbReference type="PROSITE" id="PS51257">
    <property type="entry name" value="PROKAR_LIPOPROTEIN"/>
    <property type="match status" value="1"/>
</dbReference>